<dbReference type="Pfam" id="PF07679">
    <property type="entry name" value="I-set"/>
    <property type="match status" value="1"/>
</dbReference>
<feature type="transmembrane region" description="Helical" evidence="1">
    <location>
        <begin position="806"/>
        <end position="832"/>
    </location>
</feature>
<sequence>MMPAAVLQESQPLTMPFAHQEGEAKHQTASELTQHCPTREAELKQPTEDTLFTLDKKTNPMTRWILFVQLFAGLLLNTGGDASCAIDVIPPRVVVKYGDSVSVNCSSSASDFGGIGWEASQGGTGIQETRHVMWTVERLIHWDISPLCFFNNVHDKQCSTRLGLVIYTFPENISISSSNNNNKAMEENVEYNLSCSILNIAPVQNLTIKWYWGDTAIHTEILTNDKKKPTNQTSVFSFKPMRQDHQTTIRCEAHMDLGPEGPQFNVSSQDLNIDVEFAPDIECYTIEVREGESLDGKCNVTGNPPPNVKWLKDGRPINLTDLLRRDDKGIYEVKAEGLTLVEKKIQVNVLYGPEWMCPDTYTAPEHTSHNLTCSQGFPKPQEIWYKDEEEVKLPDILTRRDAGQYRVTVSNNLTTLQFTVDIVVHYPPSDILELENSEVQVGGVLGLKCSSVGNPRPNYSWIYYKTHNVNERTEDGVSGLIINDATGFNTGSYTCQAWNERGNVSKTVRVTVKGVKPECPIEIEPDTMVLKYQSRGRSAVCKLQTNESNVKEIFWKTREDRRISNRTWNPDIHENWDPSPVCHGEFLGIGRCNKTLHYILYKPPETVSIDTVNNSESTVEGGEMKLQCSIINVAPAEHLRVRWMWQRGNETIEPALVGVNNESGCSFPTRRSPVNVVCTMNITLNRTHNGIQVQCEAELNLGPKGPQPPPSMTSNSFNLSVQYEPRINTTKLPELVPVIRGYTEELFCEADGNPPPRIQWHYSSGTAFLRLNGTLVVKEEGIYNCIAENDLSTDKRVVQVILKEDYLPLIAGFVALTVVIISIIFVFIYSIYYKNTKMRRYSLKNPKLSNHNGNVAHNGWDIQLPVTKLS</sequence>
<proteinExistence type="predicted"/>
<dbReference type="SMART" id="SM00409">
    <property type="entry name" value="IG"/>
    <property type="match status" value="5"/>
</dbReference>
<dbReference type="InterPro" id="IPR013098">
    <property type="entry name" value="Ig_I-set"/>
</dbReference>
<feature type="domain" description="Ig-like" evidence="2">
    <location>
        <begin position="604"/>
        <end position="644"/>
    </location>
</feature>
<dbReference type="Pfam" id="PF13927">
    <property type="entry name" value="Ig_3"/>
    <property type="match status" value="1"/>
</dbReference>
<organism evidence="3 4">
    <name type="scientific">Characodon lateralis</name>
    <dbReference type="NCBI Taxonomy" id="208331"/>
    <lineage>
        <taxon>Eukaryota</taxon>
        <taxon>Metazoa</taxon>
        <taxon>Chordata</taxon>
        <taxon>Craniata</taxon>
        <taxon>Vertebrata</taxon>
        <taxon>Euteleostomi</taxon>
        <taxon>Actinopterygii</taxon>
        <taxon>Neopterygii</taxon>
        <taxon>Teleostei</taxon>
        <taxon>Neoteleostei</taxon>
        <taxon>Acanthomorphata</taxon>
        <taxon>Ovalentaria</taxon>
        <taxon>Atherinomorphae</taxon>
        <taxon>Cyprinodontiformes</taxon>
        <taxon>Goodeidae</taxon>
        <taxon>Characodon</taxon>
    </lineage>
</organism>
<evidence type="ECO:0000256" key="1">
    <source>
        <dbReference type="SAM" id="Phobius"/>
    </source>
</evidence>
<comment type="caution">
    <text evidence="3">The sequence shown here is derived from an EMBL/GenBank/DDBJ whole genome shotgun (WGS) entry which is preliminary data.</text>
</comment>
<name>A0ABU7ERV7_9TELE</name>
<dbReference type="InterPro" id="IPR013768">
    <property type="entry name" value="ICAM_N"/>
</dbReference>
<keyword evidence="1" id="KW-0812">Transmembrane</keyword>
<evidence type="ECO:0000313" key="3">
    <source>
        <dbReference type="EMBL" id="MED6289952.1"/>
    </source>
</evidence>
<dbReference type="InterPro" id="IPR007110">
    <property type="entry name" value="Ig-like_dom"/>
</dbReference>
<keyword evidence="1" id="KW-0472">Membrane</keyword>
<dbReference type="Pfam" id="PF03921">
    <property type="entry name" value="ICAM_N"/>
    <property type="match status" value="1"/>
</dbReference>
<accession>A0ABU7ERV7</accession>
<dbReference type="InterPro" id="IPR047012">
    <property type="entry name" value="ICAM_VCAM"/>
</dbReference>
<dbReference type="PROSITE" id="PS50835">
    <property type="entry name" value="IG_LIKE"/>
    <property type="match status" value="5"/>
</dbReference>
<dbReference type="InterPro" id="IPR003599">
    <property type="entry name" value="Ig_sub"/>
</dbReference>
<dbReference type="PANTHER" id="PTHR13771">
    <property type="entry name" value="INTERCELLULAR ADHESION MOLECULE"/>
    <property type="match status" value="1"/>
</dbReference>
<evidence type="ECO:0000313" key="4">
    <source>
        <dbReference type="Proteomes" id="UP001352852"/>
    </source>
</evidence>
<dbReference type="InterPro" id="IPR036179">
    <property type="entry name" value="Ig-like_dom_sf"/>
</dbReference>
<keyword evidence="1" id="KW-1133">Transmembrane helix</keyword>
<dbReference type="SUPFAM" id="SSF48726">
    <property type="entry name" value="Immunoglobulin"/>
    <property type="match status" value="6"/>
</dbReference>
<dbReference type="SMART" id="SM00408">
    <property type="entry name" value="IGc2"/>
    <property type="match status" value="3"/>
</dbReference>
<evidence type="ECO:0000259" key="2">
    <source>
        <dbReference type="PROSITE" id="PS50835"/>
    </source>
</evidence>
<feature type="domain" description="Ig-like" evidence="2">
    <location>
        <begin position="725"/>
        <end position="798"/>
    </location>
</feature>
<feature type="domain" description="Ig-like" evidence="2">
    <location>
        <begin position="427"/>
        <end position="511"/>
    </location>
</feature>
<feature type="domain" description="Ig-like" evidence="2">
    <location>
        <begin position="279"/>
        <end position="423"/>
    </location>
</feature>
<dbReference type="Gene3D" id="2.60.40.10">
    <property type="entry name" value="Immunoglobulins"/>
    <property type="match status" value="7"/>
</dbReference>
<dbReference type="InterPro" id="IPR003598">
    <property type="entry name" value="Ig_sub2"/>
</dbReference>
<dbReference type="InterPro" id="IPR013783">
    <property type="entry name" value="Ig-like_fold"/>
</dbReference>
<dbReference type="PANTHER" id="PTHR13771:SF9">
    <property type="entry name" value="INTERCELLULAR ADHESION MOLECULE 5"/>
    <property type="match status" value="1"/>
</dbReference>
<gene>
    <name evidence="3" type="ORF">CHARACLAT_008182</name>
</gene>
<dbReference type="Proteomes" id="UP001352852">
    <property type="component" value="Unassembled WGS sequence"/>
</dbReference>
<protein>
    <recommendedName>
        <fullName evidence="2">Ig-like domain-containing protein</fullName>
    </recommendedName>
</protein>
<reference evidence="3 4" key="1">
    <citation type="submission" date="2021-06" db="EMBL/GenBank/DDBJ databases">
        <authorList>
            <person name="Palmer J.M."/>
        </authorList>
    </citation>
    <scope>NUCLEOTIDE SEQUENCE [LARGE SCALE GENOMIC DNA]</scope>
    <source>
        <strain evidence="3 4">CL_MEX2019</strain>
        <tissue evidence="3">Muscle</tissue>
    </source>
</reference>
<keyword evidence="4" id="KW-1185">Reference proteome</keyword>
<dbReference type="EMBL" id="JAHUTJ010066049">
    <property type="protein sequence ID" value="MED6289952.1"/>
    <property type="molecule type" value="Genomic_DNA"/>
</dbReference>
<feature type="domain" description="Ig-like" evidence="2">
    <location>
        <begin position="170"/>
        <end position="267"/>
    </location>
</feature>